<dbReference type="OrthoDB" id="3694709at2"/>
<dbReference type="EMBL" id="BLAF01000012">
    <property type="protein sequence ID" value="GES19466.1"/>
    <property type="molecule type" value="Genomic_DNA"/>
</dbReference>
<gene>
    <name evidence="1" type="ORF">Aple_023620</name>
</gene>
<name>A0A5M3XFP6_9ACTN</name>
<reference evidence="1 2" key="1">
    <citation type="submission" date="2019-10" db="EMBL/GenBank/DDBJ databases">
        <title>Whole genome shotgun sequence of Acrocarpospora pleiomorpha NBRC 16267.</title>
        <authorList>
            <person name="Ichikawa N."/>
            <person name="Kimura A."/>
            <person name="Kitahashi Y."/>
            <person name="Komaki H."/>
            <person name="Oguchi A."/>
        </authorList>
    </citation>
    <scope>NUCLEOTIDE SEQUENCE [LARGE SCALE GENOMIC DNA]</scope>
    <source>
        <strain evidence="1 2">NBRC 16267</strain>
    </source>
</reference>
<sequence length="66" mass="6580">MSVTGLPQGVTATFNPGVLMSGGASALTLTASPQAFTGWFTIAIIATAPGHTASATYEVNVADPIE</sequence>
<dbReference type="AlphaFoldDB" id="A0A5M3XFP6"/>
<keyword evidence="2" id="KW-1185">Reference proteome</keyword>
<dbReference type="Proteomes" id="UP000377595">
    <property type="component" value="Unassembled WGS sequence"/>
</dbReference>
<organism evidence="1 2">
    <name type="scientific">Acrocarpospora pleiomorpha</name>
    <dbReference type="NCBI Taxonomy" id="90975"/>
    <lineage>
        <taxon>Bacteria</taxon>
        <taxon>Bacillati</taxon>
        <taxon>Actinomycetota</taxon>
        <taxon>Actinomycetes</taxon>
        <taxon>Streptosporangiales</taxon>
        <taxon>Streptosporangiaceae</taxon>
        <taxon>Acrocarpospora</taxon>
    </lineage>
</organism>
<accession>A0A5M3XFP6</accession>
<dbReference type="RefSeq" id="WP_155344559.1">
    <property type="nucleotide sequence ID" value="NZ_BAAAHM010000022.1"/>
</dbReference>
<evidence type="ECO:0000313" key="2">
    <source>
        <dbReference type="Proteomes" id="UP000377595"/>
    </source>
</evidence>
<comment type="caution">
    <text evidence="1">The sequence shown here is derived from an EMBL/GenBank/DDBJ whole genome shotgun (WGS) entry which is preliminary data.</text>
</comment>
<proteinExistence type="predicted"/>
<protein>
    <submittedName>
        <fullName evidence="1">Uncharacterized protein</fullName>
    </submittedName>
</protein>
<evidence type="ECO:0000313" key="1">
    <source>
        <dbReference type="EMBL" id="GES19466.1"/>
    </source>
</evidence>